<evidence type="ECO:0000256" key="5">
    <source>
        <dbReference type="RuleBase" id="RU000461"/>
    </source>
</evidence>
<evidence type="ECO:0000313" key="6">
    <source>
        <dbReference type="EMBL" id="KAF3327233.1"/>
    </source>
</evidence>
<keyword evidence="5" id="KW-0503">Monooxygenase</keyword>
<dbReference type="GO" id="GO:0005506">
    <property type="term" value="F:iron ion binding"/>
    <property type="evidence" value="ECO:0007669"/>
    <property type="project" value="InterPro"/>
</dbReference>
<comment type="similarity">
    <text evidence="1 5">Belongs to the cytochrome P450 family.</text>
</comment>
<dbReference type="GO" id="GO:0016705">
    <property type="term" value="F:oxidoreductase activity, acting on paired donors, with incorporation or reduction of molecular oxygen"/>
    <property type="evidence" value="ECO:0007669"/>
    <property type="project" value="InterPro"/>
</dbReference>
<keyword evidence="5" id="KW-0349">Heme</keyword>
<name>A0A833QYM0_9POAL</name>
<dbReference type="Proteomes" id="UP000623129">
    <property type="component" value="Unassembled WGS sequence"/>
</dbReference>
<evidence type="ECO:0000256" key="3">
    <source>
        <dbReference type="ARBA" id="ARBA00023002"/>
    </source>
</evidence>
<keyword evidence="3 5" id="KW-0560">Oxidoreductase</keyword>
<dbReference type="InterPro" id="IPR017972">
    <property type="entry name" value="Cyt_P450_CS"/>
</dbReference>
<dbReference type="GO" id="GO:0020037">
    <property type="term" value="F:heme binding"/>
    <property type="evidence" value="ECO:0007669"/>
    <property type="project" value="InterPro"/>
</dbReference>
<dbReference type="OrthoDB" id="1470350at2759"/>
<keyword evidence="7" id="KW-1185">Reference proteome</keyword>
<keyword evidence="2 5" id="KW-0479">Metal-binding</keyword>
<comment type="caution">
    <text evidence="6">The sequence shown here is derived from an EMBL/GenBank/DDBJ whole genome shotgun (WGS) entry which is preliminary data.</text>
</comment>
<organism evidence="6 7">
    <name type="scientific">Carex littledalei</name>
    <dbReference type="NCBI Taxonomy" id="544730"/>
    <lineage>
        <taxon>Eukaryota</taxon>
        <taxon>Viridiplantae</taxon>
        <taxon>Streptophyta</taxon>
        <taxon>Embryophyta</taxon>
        <taxon>Tracheophyta</taxon>
        <taxon>Spermatophyta</taxon>
        <taxon>Magnoliopsida</taxon>
        <taxon>Liliopsida</taxon>
        <taxon>Poales</taxon>
        <taxon>Cyperaceae</taxon>
        <taxon>Cyperoideae</taxon>
        <taxon>Cariceae</taxon>
        <taxon>Carex</taxon>
        <taxon>Carex subgen. Euthyceras</taxon>
    </lineage>
</organism>
<evidence type="ECO:0000256" key="1">
    <source>
        <dbReference type="ARBA" id="ARBA00010617"/>
    </source>
</evidence>
<sequence>MGRLEDIWGKDCMEFKTERWIDENGVFKPESPFRYPIFHAGPRMCLGKEMAYIKMKSIVIRALREGIIEHTFFYSQDEGWFTCSAHNERKLVDRH</sequence>
<evidence type="ECO:0000313" key="7">
    <source>
        <dbReference type="Proteomes" id="UP000623129"/>
    </source>
</evidence>
<dbReference type="PROSITE" id="PS00086">
    <property type="entry name" value="CYTOCHROME_P450"/>
    <property type="match status" value="1"/>
</dbReference>
<dbReference type="Gene3D" id="1.10.630.10">
    <property type="entry name" value="Cytochrome P450"/>
    <property type="match status" value="1"/>
</dbReference>
<accession>A0A833QYM0</accession>
<gene>
    <name evidence="6" type="ORF">FCM35_KLT07351</name>
</gene>
<dbReference type="InterPro" id="IPR036396">
    <property type="entry name" value="Cyt_P450_sf"/>
</dbReference>
<dbReference type="AlphaFoldDB" id="A0A833QYM0"/>
<evidence type="ECO:0000256" key="4">
    <source>
        <dbReference type="ARBA" id="ARBA00023004"/>
    </source>
</evidence>
<dbReference type="SUPFAM" id="SSF48264">
    <property type="entry name" value="Cytochrome P450"/>
    <property type="match status" value="1"/>
</dbReference>
<reference evidence="6" key="1">
    <citation type="submission" date="2020-01" db="EMBL/GenBank/DDBJ databases">
        <title>Genome sequence of Kobresia littledalei, the first chromosome-level genome in the family Cyperaceae.</title>
        <authorList>
            <person name="Qu G."/>
        </authorList>
    </citation>
    <scope>NUCLEOTIDE SEQUENCE</scope>
    <source>
        <strain evidence="6">C.B.Clarke</strain>
        <tissue evidence="6">Leaf</tissue>
    </source>
</reference>
<dbReference type="Pfam" id="PF00067">
    <property type="entry name" value="p450"/>
    <property type="match status" value="1"/>
</dbReference>
<keyword evidence="4 5" id="KW-0408">Iron</keyword>
<evidence type="ECO:0000256" key="2">
    <source>
        <dbReference type="ARBA" id="ARBA00022723"/>
    </source>
</evidence>
<dbReference type="PANTHER" id="PTHR24296">
    <property type="entry name" value="CYTOCHROME P450"/>
    <property type="match status" value="1"/>
</dbReference>
<dbReference type="InterPro" id="IPR001128">
    <property type="entry name" value="Cyt_P450"/>
</dbReference>
<proteinExistence type="inferred from homology"/>
<protein>
    <submittedName>
        <fullName evidence="6">Cytochrome P450 94C1</fullName>
    </submittedName>
</protein>
<dbReference type="GO" id="GO:0004497">
    <property type="term" value="F:monooxygenase activity"/>
    <property type="evidence" value="ECO:0007669"/>
    <property type="project" value="UniProtKB-KW"/>
</dbReference>
<dbReference type="GO" id="GO:0006629">
    <property type="term" value="P:lipid metabolic process"/>
    <property type="evidence" value="ECO:0007669"/>
    <property type="project" value="UniProtKB-ARBA"/>
</dbReference>
<dbReference type="EMBL" id="SWLB01000017">
    <property type="protein sequence ID" value="KAF3327233.1"/>
    <property type="molecule type" value="Genomic_DNA"/>
</dbReference>